<reference evidence="2 3" key="1">
    <citation type="submission" date="2018-03" db="EMBL/GenBank/DDBJ databases">
        <title>Genomic Encyclopedia of Archaeal and Bacterial Type Strains, Phase II (KMG-II): from individual species to whole genera.</title>
        <authorList>
            <person name="Goeker M."/>
        </authorList>
    </citation>
    <scope>NUCLEOTIDE SEQUENCE [LARGE SCALE GENOMIC DNA]</scope>
    <source>
        <strain evidence="2 3">DSM 45211</strain>
    </source>
</reference>
<dbReference type="Proteomes" id="UP000243528">
    <property type="component" value="Unassembled WGS sequence"/>
</dbReference>
<organism evidence="2 3">
    <name type="scientific">Haloactinopolyspora alba</name>
    <dbReference type="NCBI Taxonomy" id="648780"/>
    <lineage>
        <taxon>Bacteria</taxon>
        <taxon>Bacillati</taxon>
        <taxon>Actinomycetota</taxon>
        <taxon>Actinomycetes</taxon>
        <taxon>Jiangellales</taxon>
        <taxon>Jiangellaceae</taxon>
        <taxon>Haloactinopolyspora</taxon>
    </lineage>
</organism>
<proteinExistence type="predicted"/>
<protein>
    <submittedName>
        <fullName evidence="2">Uncharacterized protein</fullName>
    </submittedName>
</protein>
<gene>
    <name evidence="2" type="ORF">CLV30_103153</name>
</gene>
<dbReference type="PROSITE" id="PS51257">
    <property type="entry name" value="PROKAR_LIPOPROTEIN"/>
    <property type="match status" value="1"/>
</dbReference>
<keyword evidence="3" id="KW-1185">Reference proteome</keyword>
<name>A0A2P8E941_9ACTN</name>
<dbReference type="SUPFAM" id="SSF55166">
    <property type="entry name" value="Hedgehog/DD-peptidase"/>
    <property type="match status" value="1"/>
</dbReference>
<evidence type="ECO:0000313" key="3">
    <source>
        <dbReference type="Proteomes" id="UP000243528"/>
    </source>
</evidence>
<dbReference type="AlphaFoldDB" id="A0A2P8E941"/>
<feature type="compositionally biased region" description="Polar residues" evidence="1">
    <location>
        <begin position="31"/>
        <end position="48"/>
    </location>
</feature>
<sequence length="335" mass="33836">MSTAPRFGRRELLVAGAGLLSGACVAEGQRRGSTPSTPVTGDTPTSARSARALPSTAPTSGRPTPPALPEVRPWTPAAGEVEPGAKTAAARVVEALGSVSGDSTPAARLRAAGADPALAAAAGELVPPAAPAVTRIVYPQYGGLAGDAASVIVVAEQHWRVGDGLAGRSVTADVRLRRRAGGWAVTEVRPATGSDAAPAGRAARLVAHPRVELPDAAVADLAAGRVDPAVVDVLLELSADRRLSVSVLRSGHPANVFGTTRTSNHTRGRAVDVWAVDGVPIVGMPADDPALLGFLAAARDAGCDEIGGPVDPDGAGGVHFTDQVHRDHVHLGLES</sequence>
<dbReference type="RefSeq" id="WP_106536227.1">
    <property type="nucleotide sequence ID" value="NZ_ML142901.1"/>
</dbReference>
<feature type="region of interest" description="Disordered" evidence="1">
    <location>
        <begin position="26"/>
        <end position="83"/>
    </location>
</feature>
<dbReference type="OrthoDB" id="3436074at2"/>
<comment type="caution">
    <text evidence="2">The sequence shown here is derived from an EMBL/GenBank/DDBJ whole genome shotgun (WGS) entry which is preliminary data.</text>
</comment>
<dbReference type="EMBL" id="PYGE01000003">
    <property type="protein sequence ID" value="PSL05999.1"/>
    <property type="molecule type" value="Genomic_DNA"/>
</dbReference>
<dbReference type="InterPro" id="IPR009045">
    <property type="entry name" value="Zn_M74/Hedgehog-like"/>
</dbReference>
<evidence type="ECO:0000313" key="2">
    <source>
        <dbReference type="EMBL" id="PSL05999.1"/>
    </source>
</evidence>
<evidence type="ECO:0000256" key="1">
    <source>
        <dbReference type="SAM" id="MobiDB-lite"/>
    </source>
</evidence>
<accession>A0A2P8E941</accession>